<gene>
    <name evidence="2" type="ORF">JX265_009499</name>
</gene>
<name>A0A9P9WG27_9PEZI</name>
<accession>A0A9P9WG27</accession>
<comment type="caution">
    <text evidence="2">The sequence shown here is derived from an EMBL/GenBank/DDBJ whole genome shotgun (WGS) entry which is preliminary data.</text>
</comment>
<feature type="compositionally biased region" description="Polar residues" evidence="1">
    <location>
        <begin position="795"/>
        <end position="819"/>
    </location>
</feature>
<feature type="region of interest" description="Disordered" evidence="1">
    <location>
        <begin position="792"/>
        <end position="841"/>
    </location>
</feature>
<dbReference type="InterPro" id="IPR022198">
    <property type="entry name" value="DUF3723"/>
</dbReference>
<organism evidence="2 3">
    <name type="scientific">Neoarthrinium moseri</name>
    <dbReference type="NCBI Taxonomy" id="1658444"/>
    <lineage>
        <taxon>Eukaryota</taxon>
        <taxon>Fungi</taxon>
        <taxon>Dikarya</taxon>
        <taxon>Ascomycota</taxon>
        <taxon>Pezizomycotina</taxon>
        <taxon>Sordariomycetes</taxon>
        <taxon>Xylariomycetidae</taxon>
        <taxon>Amphisphaeriales</taxon>
        <taxon>Apiosporaceae</taxon>
        <taxon>Neoarthrinium</taxon>
    </lineage>
</organism>
<evidence type="ECO:0000313" key="3">
    <source>
        <dbReference type="Proteomes" id="UP000829685"/>
    </source>
</evidence>
<feature type="compositionally biased region" description="Polar residues" evidence="1">
    <location>
        <begin position="691"/>
        <end position="706"/>
    </location>
</feature>
<dbReference type="EMBL" id="JAFIMR010000029">
    <property type="protein sequence ID" value="KAI1861532.1"/>
    <property type="molecule type" value="Genomic_DNA"/>
</dbReference>
<proteinExistence type="predicted"/>
<evidence type="ECO:0000313" key="2">
    <source>
        <dbReference type="EMBL" id="KAI1861532.1"/>
    </source>
</evidence>
<reference evidence="2" key="1">
    <citation type="submission" date="2021-03" db="EMBL/GenBank/DDBJ databases">
        <title>Revisited historic fungal species revealed as producer of novel bioactive compounds through whole genome sequencing and comparative genomics.</title>
        <authorList>
            <person name="Vignolle G.A."/>
            <person name="Hochenegger N."/>
            <person name="Mach R.L."/>
            <person name="Mach-Aigner A.R."/>
            <person name="Javad Rahimi M."/>
            <person name="Salim K.A."/>
            <person name="Chan C.M."/>
            <person name="Lim L.B.L."/>
            <person name="Cai F."/>
            <person name="Druzhinina I.S."/>
            <person name="U'Ren J.M."/>
            <person name="Derntl C."/>
        </authorList>
    </citation>
    <scope>NUCLEOTIDE SEQUENCE</scope>
    <source>
        <strain evidence="2">TUCIM 5799</strain>
    </source>
</reference>
<sequence>MESDCVGIVRVPLERLTFSPPSNFNQNTTQRFYSQEQLLRIDWKQVSRLAEIFRRGRCRPSLTEHQMRGTVTPEILEAILRTSSLSKEQLFEKSAKGCYPFINGDFKIWCTQGKRRAVAAKSVYKEKAWWTVRLYCRNPGPYRDFLIMRESEECSHEESYSDGAVARKVRQHLSDGNFEQVRKWFLCLSLSKRKSLSYLLRRLWDGLELGNIHKHLALHCDEQFVNFLGHIYRTWTCIFDGLLHYRGLLDVETVKRLQFLAPSHSTNDEKLVRTWMDQGILFTGITDRTSRQRLLRNILLLRVVIPSIKTLHENMKFFSIGVKILRRYAEVNKRTNDKTRNSLMQNMCADWTQPVEAMIQASEGSYVTVTSPLTAELSFVHMFMSAIREFPRLSDESPLLDRRCRQGERITAFPTQLQLSDFCRDAKAVGFKNEKLEQPVQIPWTSESASISPEICLPPEWRGGKPFTHTFRELQRNLFLPIMSVTHETSAFPRPLFVASDLIRAFFGAFEVPYTSDNVIARTPAGLKFTGLRRLPRNSARPSQRSPVSVLRRVRHRTLRSSPLARETLRQQTLDYTSADPMDFETLLPLGSQTSPTPAETLIPLRLPELVALTSSNADEDMTMGTPPARPHRDPFISVNTEPLPEVQMSAPSQSSGEDTYMGSIPQHSEAAATQASPTSTDAQPGLLQAESGSPTHHSAIQQTPVRPNREPLEPLRLDIDSPTYTPSDTGHREDDTSSIFDTRAGETTAAVQAELNTRESIGSKPITNYNYPSRSSVSETGIMQLNEAWAASPDSGNQQTPESGQGSGYSITTVNQAPVQAPIRPNRLPIKRPRSSKSEHAVLIRDEFQIPRHEGAPLKRARLGSRDVGHGQAQGGHKHAASPPVSFSEETNLVRDEIRPPEVAAMVAVPSRGLERSFPTQSGVVYQESSGELRANEFSSSRRAGGIYVMSDSRLQNMNQGITTGSGVAEPHEEVHHGHLPVNYVVNTQTREPTDLMELEVPSDTDSEL</sequence>
<keyword evidence="3" id="KW-1185">Reference proteome</keyword>
<feature type="compositionally biased region" description="Polar residues" evidence="1">
    <location>
        <begin position="672"/>
        <end position="683"/>
    </location>
</feature>
<feature type="region of interest" description="Disordered" evidence="1">
    <location>
        <begin position="616"/>
        <end position="738"/>
    </location>
</feature>
<feature type="compositionally biased region" description="Basic and acidic residues" evidence="1">
    <location>
        <begin position="708"/>
        <end position="720"/>
    </location>
</feature>
<protein>
    <submittedName>
        <fullName evidence="2">Uncharacterized protein</fullName>
    </submittedName>
</protein>
<dbReference type="Pfam" id="PF12520">
    <property type="entry name" value="DUF3723"/>
    <property type="match status" value="1"/>
</dbReference>
<dbReference type="Proteomes" id="UP000829685">
    <property type="component" value="Unassembled WGS sequence"/>
</dbReference>
<dbReference type="AlphaFoldDB" id="A0A9P9WG27"/>
<evidence type="ECO:0000256" key="1">
    <source>
        <dbReference type="SAM" id="MobiDB-lite"/>
    </source>
</evidence>
<feature type="region of interest" description="Disordered" evidence="1">
    <location>
        <begin position="867"/>
        <end position="889"/>
    </location>
</feature>